<protein>
    <submittedName>
        <fullName evidence="1">Multi-copy leucine-rich repeat protein, putative</fullName>
    </submittedName>
</protein>
<dbReference type="Proteomes" id="UP000051952">
    <property type="component" value="Unassembled WGS sequence"/>
</dbReference>
<dbReference type="EMBL" id="CYKH01000791">
    <property type="protein sequence ID" value="CUG40638.1"/>
    <property type="molecule type" value="Genomic_DNA"/>
</dbReference>
<dbReference type="AlphaFoldDB" id="A0A0S4IXI2"/>
<evidence type="ECO:0000313" key="1">
    <source>
        <dbReference type="EMBL" id="CUG40638.1"/>
    </source>
</evidence>
<evidence type="ECO:0000313" key="2">
    <source>
        <dbReference type="Proteomes" id="UP000051952"/>
    </source>
</evidence>
<sequence length="790" mass="87637">MRIALLLFCEIMRRLSSLRPFRVFATTARSYGRNRPDAAVLAEERQALEDAVASYLTKASDDGFVPRLKDGNVFAALDAHQLQLNDMQRYVNETSRSPNSDIVPPLYRGVRLQMSATVQRDVSRHVRDREIVCPLWTSLLCIGGSLGSGKTTRLHHTTVEAVRVLEEMVAECVEGDAKRRLYRPLGFFVTFSEPADNSSSLSETRPFPVLTEIALRMAFAVLDDARRTDKPRAKFGTYKHFRSTILQHCDYYKDTQNFECIIAALRTVLHWKGSMFIAIDDFNEPRLCPIKTADEFLGVRAVPEALENVCVRLLDNALPVMSGKKHALYESYIAASVLQAADIAALSKHPNRPLIFQQATMLSVKAAAKLLTTEPNVFSTQHQIMFLVHVALCTFTPGLLGECMSQPRTGRLFCEGYFDEMFWNAKGHQVLPPNVATLGACLCAGMVITNRKNSSILGVHIKERDVFSKAPELADSCIEVDNLTLGLPEDSYHYYAKSVVVSPKFLRCLDSSWPQGRGSSTRTCVRAFASTLERHTRLATALVQVGSKLIAYGSVPRSNKRHEHVCGQLIDRWKDSTMDAFEQLTFCALWLQMSIVLEVGSPNVTQILGRVSSGLAWGDRKRVGAGVKLGPLESIAARNFPSFFADAFSLCDSQQKNDDLLCSNMLKALDALKDDDDLRAAVADLTAMNPQPLPLRTGDTSYERIQEALGKGNHFCFQSSNSNKNGEAGVVFLRNEVGERVWTVLVLQSLRGWMGPAGQLPATMVDGAGSVHTLRYVRILVAASRDEVCL</sequence>
<name>A0A0S4IXI2_BODSA</name>
<organism evidence="1 2">
    <name type="scientific">Bodo saltans</name>
    <name type="common">Flagellated protozoan</name>
    <dbReference type="NCBI Taxonomy" id="75058"/>
    <lineage>
        <taxon>Eukaryota</taxon>
        <taxon>Discoba</taxon>
        <taxon>Euglenozoa</taxon>
        <taxon>Kinetoplastea</taxon>
        <taxon>Metakinetoplastina</taxon>
        <taxon>Eubodonida</taxon>
        <taxon>Bodonidae</taxon>
        <taxon>Bodo</taxon>
    </lineage>
</organism>
<reference evidence="2" key="1">
    <citation type="submission" date="2015-09" db="EMBL/GenBank/DDBJ databases">
        <authorList>
            <consortium name="Pathogen Informatics"/>
        </authorList>
    </citation>
    <scope>NUCLEOTIDE SEQUENCE [LARGE SCALE GENOMIC DNA]</scope>
    <source>
        <strain evidence="2">Lake Konstanz</strain>
    </source>
</reference>
<gene>
    <name evidence="1" type="ORF">BSAL_78960</name>
</gene>
<proteinExistence type="predicted"/>
<accession>A0A0S4IXI2</accession>
<dbReference type="VEuPathDB" id="TriTrypDB:BSAL_78960"/>
<keyword evidence="2" id="KW-1185">Reference proteome</keyword>